<keyword evidence="2" id="KW-1185">Reference proteome</keyword>
<organism evidence="1 2">
    <name type="scientific">Spiromyces aspiralis</name>
    <dbReference type="NCBI Taxonomy" id="68401"/>
    <lineage>
        <taxon>Eukaryota</taxon>
        <taxon>Fungi</taxon>
        <taxon>Fungi incertae sedis</taxon>
        <taxon>Zoopagomycota</taxon>
        <taxon>Kickxellomycotina</taxon>
        <taxon>Kickxellomycetes</taxon>
        <taxon>Kickxellales</taxon>
        <taxon>Kickxellaceae</taxon>
        <taxon>Spiromyces</taxon>
    </lineage>
</organism>
<dbReference type="Proteomes" id="UP001145114">
    <property type="component" value="Unassembled WGS sequence"/>
</dbReference>
<dbReference type="EMBL" id="JAMZIH010004883">
    <property type="protein sequence ID" value="KAJ1676127.1"/>
    <property type="molecule type" value="Genomic_DNA"/>
</dbReference>
<name>A0ACC1HIS1_9FUNG</name>
<reference evidence="1" key="1">
    <citation type="submission" date="2022-06" db="EMBL/GenBank/DDBJ databases">
        <title>Phylogenomic reconstructions and comparative analyses of Kickxellomycotina fungi.</title>
        <authorList>
            <person name="Reynolds N.K."/>
            <person name="Stajich J.E."/>
            <person name="Barry K."/>
            <person name="Grigoriev I.V."/>
            <person name="Crous P."/>
            <person name="Smith M.E."/>
        </authorList>
    </citation>
    <scope>NUCLEOTIDE SEQUENCE</scope>
    <source>
        <strain evidence="1">RSA 2271</strain>
    </source>
</reference>
<proteinExistence type="predicted"/>
<accession>A0ACC1HIS1</accession>
<evidence type="ECO:0000313" key="1">
    <source>
        <dbReference type="EMBL" id="KAJ1676127.1"/>
    </source>
</evidence>
<protein>
    <submittedName>
        <fullName evidence="1">Uncharacterized protein</fullName>
    </submittedName>
</protein>
<feature type="non-terminal residue" evidence="1">
    <location>
        <position position="135"/>
    </location>
</feature>
<gene>
    <name evidence="1" type="ORF">EV182_008820</name>
</gene>
<sequence length="135" mass="15468">MVPKADRRKFASHSVACMYLGIESDHSVHLLYNLETHRLIRSQNVMFFEDQSLETHPKVNLQIEHQIEAIEPATEKFDMSADSTNIRQQIGTTFVLAHSHDSDDSDDSDNQSADLEHDPKDDCRNITDELNFDPN</sequence>
<comment type="caution">
    <text evidence="1">The sequence shown here is derived from an EMBL/GenBank/DDBJ whole genome shotgun (WGS) entry which is preliminary data.</text>
</comment>
<evidence type="ECO:0000313" key="2">
    <source>
        <dbReference type="Proteomes" id="UP001145114"/>
    </source>
</evidence>